<evidence type="ECO:0000259" key="2">
    <source>
        <dbReference type="Pfam" id="PF00462"/>
    </source>
</evidence>
<dbReference type="WBParaSite" id="MBELARI_LOCUS15640">
    <property type="protein sequence ID" value="MBELARI_LOCUS15640"/>
    <property type="gene ID" value="MBELARI_LOCUS15640"/>
</dbReference>
<dbReference type="GO" id="GO:0005737">
    <property type="term" value="C:cytoplasm"/>
    <property type="evidence" value="ECO:0007669"/>
    <property type="project" value="TreeGrafter"/>
</dbReference>
<dbReference type="PANTHER" id="PTHR45694">
    <property type="entry name" value="GLUTAREDOXIN 2"/>
    <property type="match status" value="1"/>
</dbReference>
<dbReference type="InterPro" id="IPR002109">
    <property type="entry name" value="Glutaredoxin"/>
</dbReference>
<dbReference type="NCBIfam" id="TIGR02180">
    <property type="entry name" value="GRX_euk"/>
    <property type="match status" value="1"/>
</dbReference>
<dbReference type="CDD" id="cd03419">
    <property type="entry name" value="GRX_GRXh_1_2_like"/>
    <property type="match status" value="1"/>
</dbReference>
<dbReference type="GO" id="GO:0034599">
    <property type="term" value="P:cellular response to oxidative stress"/>
    <property type="evidence" value="ECO:0007669"/>
    <property type="project" value="TreeGrafter"/>
</dbReference>
<dbReference type="GO" id="GO:0015038">
    <property type="term" value="F:glutathione disulfide oxidoreductase activity"/>
    <property type="evidence" value="ECO:0007669"/>
    <property type="project" value="TreeGrafter"/>
</dbReference>
<dbReference type="SUPFAM" id="SSF52833">
    <property type="entry name" value="Thioredoxin-like"/>
    <property type="match status" value="1"/>
</dbReference>
<feature type="signal peptide" evidence="1">
    <location>
        <begin position="1"/>
        <end position="18"/>
    </location>
</feature>
<evidence type="ECO:0000256" key="1">
    <source>
        <dbReference type="SAM" id="SignalP"/>
    </source>
</evidence>
<dbReference type="Proteomes" id="UP000887575">
    <property type="component" value="Unassembled WGS sequence"/>
</dbReference>
<dbReference type="Gene3D" id="3.40.30.10">
    <property type="entry name" value="Glutaredoxin"/>
    <property type="match status" value="1"/>
</dbReference>
<dbReference type="WBParaSite" id="MBELARI_LOCUS3308">
    <property type="protein sequence ID" value="MBELARI_LOCUS3308"/>
    <property type="gene ID" value="MBELARI_LOCUS3308"/>
</dbReference>
<keyword evidence="3" id="KW-1185">Reference proteome</keyword>
<dbReference type="Pfam" id="PF00462">
    <property type="entry name" value="Glutaredoxin"/>
    <property type="match status" value="1"/>
</dbReference>
<accession>A0AAF3F8Z5</accession>
<feature type="chain" id="PRO_5041894087" evidence="1">
    <location>
        <begin position="19"/>
        <end position="133"/>
    </location>
</feature>
<evidence type="ECO:0000313" key="5">
    <source>
        <dbReference type="WBParaSite" id="MBELARI_LOCUS3308"/>
    </source>
</evidence>
<proteinExistence type="predicted"/>
<keyword evidence="1" id="KW-0732">Signal</keyword>
<dbReference type="PROSITE" id="PS51354">
    <property type="entry name" value="GLUTAREDOXIN_2"/>
    <property type="match status" value="1"/>
</dbReference>
<feature type="domain" description="Glutaredoxin" evidence="2">
    <location>
        <begin position="37"/>
        <end position="102"/>
    </location>
</feature>
<organism evidence="3 5">
    <name type="scientific">Mesorhabditis belari</name>
    <dbReference type="NCBI Taxonomy" id="2138241"/>
    <lineage>
        <taxon>Eukaryota</taxon>
        <taxon>Metazoa</taxon>
        <taxon>Ecdysozoa</taxon>
        <taxon>Nematoda</taxon>
        <taxon>Chromadorea</taxon>
        <taxon>Rhabditida</taxon>
        <taxon>Rhabditina</taxon>
        <taxon>Rhabditomorpha</taxon>
        <taxon>Rhabditoidea</taxon>
        <taxon>Rhabditidae</taxon>
        <taxon>Mesorhabditinae</taxon>
        <taxon>Mesorhabditis</taxon>
    </lineage>
</organism>
<dbReference type="PRINTS" id="PR00160">
    <property type="entry name" value="GLUTAREDOXIN"/>
</dbReference>
<protein>
    <submittedName>
        <fullName evidence="4 5">Glutaredoxin domain-containing protein</fullName>
    </submittedName>
</protein>
<dbReference type="AlphaFoldDB" id="A0AAF3F8Z5"/>
<evidence type="ECO:0000313" key="4">
    <source>
        <dbReference type="WBParaSite" id="MBELARI_LOCUS15640"/>
    </source>
</evidence>
<dbReference type="InterPro" id="IPR036249">
    <property type="entry name" value="Thioredoxin-like_sf"/>
</dbReference>
<evidence type="ECO:0000313" key="3">
    <source>
        <dbReference type="Proteomes" id="UP000887575"/>
    </source>
</evidence>
<dbReference type="InterPro" id="IPR011899">
    <property type="entry name" value="Glutaredoxin_euk/vir"/>
</dbReference>
<dbReference type="InterPro" id="IPR014025">
    <property type="entry name" value="Glutaredoxin_subgr"/>
</dbReference>
<dbReference type="PANTHER" id="PTHR45694:SF18">
    <property type="entry name" value="GLUTAREDOXIN-1-RELATED"/>
    <property type="match status" value="1"/>
</dbReference>
<sequence length="133" mass="15707">MELRLIVLFVALFATIECVSRRAIENKVSKTIRQHKVMLFSKTYCPYSRRLKEMLSKYQIDDMKILELDLQREEYRSVIQDYLKTLSGRRTVPQLFINGIFVGGSDDTREMDRKGQFKKILIDAGVLLDERKR</sequence>
<reference evidence="4 5" key="1">
    <citation type="submission" date="2024-02" db="UniProtKB">
        <authorList>
            <consortium name="WormBaseParasite"/>
        </authorList>
    </citation>
    <scope>IDENTIFICATION</scope>
</reference>
<name>A0AAF3F8Z5_9BILA</name>